<reference evidence="2" key="1">
    <citation type="journal article" date="2019" name="BMC Genomics">
        <title>A new reference genome for Sorghum bicolor reveals high levels of sequence similarity between sweet and grain genotypes: implications for the genetics of sugar metabolism.</title>
        <authorList>
            <person name="Cooper E.A."/>
            <person name="Brenton Z.W."/>
            <person name="Flinn B.S."/>
            <person name="Jenkins J."/>
            <person name="Shu S."/>
            <person name="Flowers D."/>
            <person name="Luo F."/>
            <person name="Wang Y."/>
            <person name="Xia P."/>
            <person name="Barry K."/>
            <person name="Daum C."/>
            <person name="Lipzen A."/>
            <person name="Yoshinaga Y."/>
            <person name="Schmutz J."/>
            <person name="Saski C."/>
            <person name="Vermerris W."/>
            <person name="Kresovich S."/>
        </authorList>
    </citation>
    <scope>NUCLEOTIDE SEQUENCE</scope>
</reference>
<evidence type="ECO:0000313" key="2">
    <source>
        <dbReference type="EMBL" id="KAG0539055.1"/>
    </source>
</evidence>
<evidence type="ECO:0000313" key="3">
    <source>
        <dbReference type="Proteomes" id="UP000807115"/>
    </source>
</evidence>
<evidence type="ECO:0000256" key="1">
    <source>
        <dbReference type="SAM" id="MobiDB-lite"/>
    </source>
</evidence>
<reference evidence="2" key="2">
    <citation type="submission" date="2020-10" db="EMBL/GenBank/DDBJ databases">
        <authorList>
            <person name="Cooper E.A."/>
            <person name="Brenton Z.W."/>
            <person name="Flinn B.S."/>
            <person name="Jenkins J."/>
            <person name="Shu S."/>
            <person name="Flowers D."/>
            <person name="Luo F."/>
            <person name="Wang Y."/>
            <person name="Xia P."/>
            <person name="Barry K."/>
            <person name="Daum C."/>
            <person name="Lipzen A."/>
            <person name="Yoshinaga Y."/>
            <person name="Schmutz J."/>
            <person name="Saski C."/>
            <person name="Vermerris W."/>
            <person name="Kresovich S."/>
        </authorList>
    </citation>
    <scope>NUCLEOTIDE SEQUENCE</scope>
</reference>
<gene>
    <name evidence="2" type="ORF">BDA96_03G289600</name>
</gene>
<name>A0A921RHF6_SORBI</name>
<protein>
    <submittedName>
        <fullName evidence="2">Uncharacterized protein</fullName>
    </submittedName>
</protein>
<accession>A0A921RHF6</accession>
<organism evidence="2 3">
    <name type="scientific">Sorghum bicolor</name>
    <name type="common">Sorghum</name>
    <name type="synonym">Sorghum vulgare</name>
    <dbReference type="NCBI Taxonomy" id="4558"/>
    <lineage>
        <taxon>Eukaryota</taxon>
        <taxon>Viridiplantae</taxon>
        <taxon>Streptophyta</taxon>
        <taxon>Embryophyta</taxon>
        <taxon>Tracheophyta</taxon>
        <taxon>Spermatophyta</taxon>
        <taxon>Magnoliopsida</taxon>
        <taxon>Liliopsida</taxon>
        <taxon>Poales</taxon>
        <taxon>Poaceae</taxon>
        <taxon>PACMAD clade</taxon>
        <taxon>Panicoideae</taxon>
        <taxon>Andropogonodae</taxon>
        <taxon>Andropogoneae</taxon>
        <taxon>Sorghinae</taxon>
        <taxon>Sorghum</taxon>
    </lineage>
</organism>
<sequence>MSVRGIPVDRRPCPPRRALPRRSTAAVRGPLHRPAAAHDSYKAPPPTFSPVQISTRNIEKRKKVRTTPPKEWRQCNAGARQRRASCKGTRCCS</sequence>
<feature type="region of interest" description="Disordered" evidence="1">
    <location>
        <begin position="1"/>
        <end position="54"/>
    </location>
</feature>
<comment type="caution">
    <text evidence="2">The sequence shown here is derived from an EMBL/GenBank/DDBJ whole genome shotgun (WGS) entry which is preliminary data.</text>
</comment>
<proteinExistence type="predicted"/>
<dbReference type="EMBL" id="CM027682">
    <property type="protein sequence ID" value="KAG0539055.1"/>
    <property type="molecule type" value="Genomic_DNA"/>
</dbReference>
<dbReference type="Proteomes" id="UP000807115">
    <property type="component" value="Chromosome 3"/>
</dbReference>
<dbReference type="AlphaFoldDB" id="A0A921RHF6"/>